<keyword evidence="8 9" id="KW-0968">Cytoplasmic vesicle</keyword>
<keyword evidence="5 9" id="KW-0931">ER-Golgi transport</keyword>
<evidence type="ECO:0000256" key="5">
    <source>
        <dbReference type="ARBA" id="ARBA00022892"/>
    </source>
</evidence>
<feature type="region of interest" description="Disordered" evidence="10">
    <location>
        <begin position="1"/>
        <end position="30"/>
    </location>
</feature>
<evidence type="ECO:0000256" key="2">
    <source>
        <dbReference type="ARBA" id="ARBA00022723"/>
    </source>
</evidence>
<dbReference type="InterPro" id="IPR012990">
    <property type="entry name" value="Beta-sandwich_Sec23_24"/>
</dbReference>
<dbReference type="SUPFAM" id="SSF81995">
    <property type="entry name" value="beta-sandwich domain of Sec23/24"/>
    <property type="match status" value="1"/>
</dbReference>
<dbReference type="GO" id="GO:0006886">
    <property type="term" value="P:intracellular protein transport"/>
    <property type="evidence" value="ECO:0007669"/>
    <property type="project" value="InterPro"/>
</dbReference>
<feature type="domain" description="Zinc finger Sec23/Sec24-type" evidence="11">
    <location>
        <begin position="82"/>
        <end position="120"/>
    </location>
</feature>
<dbReference type="Pfam" id="PF04815">
    <property type="entry name" value="Sec23_helical"/>
    <property type="match status" value="1"/>
</dbReference>
<dbReference type="OrthoDB" id="3979788at2759"/>
<dbReference type="GO" id="GO:0070971">
    <property type="term" value="C:endoplasmic reticulum exit site"/>
    <property type="evidence" value="ECO:0000318"/>
    <property type="project" value="GO_Central"/>
</dbReference>
<evidence type="ECO:0000256" key="3">
    <source>
        <dbReference type="ARBA" id="ARBA00022824"/>
    </source>
</evidence>
<dbReference type="SUPFAM" id="SSF81811">
    <property type="entry name" value="Helical domain of Sec23/24"/>
    <property type="match status" value="1"/>
</dbReference>
<evidence type="ECO:0000256" key="1">
    <source>
        <dbReference type="ARBA" id="ARBA00022448"/>
    </source>
</evidence>
<keyword evidence="6 9" id="KW-0653">Protein transport</keyword>
<dbReference type="InterPro" id="IPR036175">
    <property type="entry name" value="Sec23/24_helical_dom_sf"/>
</dbReference>
<keyword evidence="16" id="KW-1185">Reference proteome</keyword>
<dbReference type="Gene3D" id="3.40.20.10">
    <property type="entry name" value="Severin"/>
    <property type="match status" value="1"/>
</dbReference>
<keyword evidence="9" id="KW-0963">Cytoplasm</keyword>
<dbReference type="PANTHER" id="PTHR11141:SF6">
    <property type="entry name" value="PROTEIN TRANSPORT PROTEIN SEC23 A"/>
    <property type="match status" value="1"/>
</dbReference>
<dbReference type="KEGG" id="smo:SELMODRAFT_441225"/>
<dbReference type="InterPro" id="IPR036465">
    <property type="entry name" value="vWFA_dom_sf"/>
</dbReference>
<feature type="domain" description="Sec23/Sec24 beta-sandwich" evidence="14">
    <location>
        <begin position="404"/>
        <end position="498"/>
    </location>
</feature>
<dbReference type="Gene3D" id="3.40.50.410">
    <property type="entry name" value="von Willebrand factor, type A domain"/>
    <property type="match status" value="1"/>
</dbReference>
<evidence type="ECO:0000256" key="7">
    <source>
        <dbReference type="ARBA" id="ARBA00023136"/>
    </source>
</evidence>
<dbReference type="GO" id="GO:0005789">
    <property type="term" value="C:endoplasmic reticulum membrane"/>
    <property type="evidence" value="ECO:0007669"/>
    <property type="project" value="UniProtKB-SubCell"/>
</dbReference>
<dbReference type="GO" id="GO:0008270">
    <property type="term" value="F:zinc ion binding"/>
    <property type="evidence" value="ECO:0007669"/>
    <property type="project" value="InterPro"/>
</dbReference>
<name>D8RHG0_SELML</name>
<keyword evidence="3 9" id="KW-0256">Endoplasmic reticulum</keyword>
<evidence type="ECO:0000256" key="6">
    <source>
        <dbReference type="ARBA" id="ARBA00022927"/>
    </source>
</evidence>
<dbReference type="GO" id="GO:0005096">
    <property type="term" value="F:GTPase activator activity"/>
    <property type="evidence" value="ECO:0000318"/>
    <property type="project" value="GO_Central"/>
</dbReference>
<dbReference type="InterPro" id="IPR006896">
    <property type="entry name" value="Sec23/24_trunk_dom"/>
</dbReference>
<dbReference type="Pfam" id="PF08033">
    <property type="entry name" value="Sec23_BS"/>
    <property type="match status" value="1"/>
</dbReference>
<evidence type="ECO:0000259" key="12">
    <source>
        <dbReference type="Pfam" id="PF04811"/>
    </source>
</evidence>
<evidence type="ECO:0000256" key="4">
    <source>
        <dbReference type="ARBA" id="ARBA00022833"/>
    </source>
</evidence>
<evidence type="ECO:0000259" key="13">
    <source>
        <dbReference type="Pfam" id="PF04815"/>
    </source>
</evidence>
<sequence length="750" mass="82090">MSQPFSEIPISPSSGPPGLMNGQGEDHTKISPEDYATTFVMFTSRLILSEKKLLNATSLAFGALLSPGREIDPSPPAIQRDPARCEKCGAYPNLYSRLTPVSGQWQCMLCQKINSSNGEYRPAGANDLHNWPELVSPVVDFMDAGSWRPGFVPVADSTVAAAPVVLVIDESLEEPLLQHLQSSLHSFLDSLGPSTRIGIITYGKTVSIYDLSETALAAADVIPGDVAPSHELLKMLIYGTGIYLMPIHTCLGVAHTIVSSLRPYSGNLREAGRPRCLGTAVDVALALIQGPSTQIMAKRSGGNSHVLVCAAGPNTLGPGSLPQFENHPNYAYIEANSIKYMERLGRKARLSDTAVDVLCAGTCPVRAVTLEPLVKASGGVMVLHDDFGEAFGLNLQRSFTRAGGLRATLEVRCSEGIGVSSVIGPGQDASSDAAESFGREPAVALRMMSVEEHQGFALSMQLTSNFHDDYAYFQFVVRYTGTFQARITRVITVRLPVTTSVSKYLTGINPEAAAVLIAKRTALEAKSMADAAELRFSVDQRLKDIRSRFGPRAGAPPFPREITKLAEALFHLRRGPLLGSIVGHEDERLVIRNIFLQASYELALRMVVPRVYLFHDNGSFEAVPAYNLAMQSQTALILDHGTDVHIWLGHELCQDEKRNVVAFSACKEFVREITETRFPVPRMLTFKEGSSQARYLQARLIPAHDDPPYEQESRFPQLRELTPEQRARLKVKFVKTDEPSLTVWMKSLKL</sequence>
<dbReference type="OMA" id="WMERLGH"/>
<dbReference type="InParanoid" id="D8RHG0"/>
<dbReference type="STRING" id="88036.D8RHG0"/>
<dbReference type="Proteomes" id="UP000001514">
    <property type="component" value="Unassembled WGS sequence"/>
</dbReference>
<feature type="domain" description="Sec23/Sec24 trunk" evidence="12">
    <location>
        <begin position="165"/>
        <end position="401"/>
    </location>
</feature>
<dbReference type="Gramene" id="EFJ28520">
    <property type="protein sequence ID" value="EFJ28520"/>
    <property type="gene ID" value="SELMODRAFT_441225"/>
</dbReference>
<dbReference type="PANTHER" id="PTHR11141">
    <property type="entry name" value="PROTEIN TRANSPORT PROTEIN SEC23"/>
    <property type="match status" value="1"/>
</dbReference>
<dbReference type="SUPFAM" id="SSF53300">
    <property type="entry name" value="vWA-like"/>
    <property type="match status" value="1"/>
</dbReference>
<organism evidence="16">
    <name type="scientific">Selaginella moellendorffii</name>
    <name type="common">Spikemoss</name>
    <dbReference type="NCBI Taxonomy" id="88036"/>
    <lineage>
        <taxon>Eukaryota</taxon>
        <taxon>Viridiplantae</taxon>
        <taxon>Streptophyta</taxon>
        <taxon>Embryophyta</taxon>
        <taxon>Tracheophyta</taxon>
        <taxon>Lycopodiopsida</taxon>
        <taxon>Selaginellales</taxon>
        <taxon>Selaginellaceae</taxon>
        <taxon>Selaginella</taxon>
    </lineage>
</organism>
<proteinExistence type="inferred from homology"/>
<dbReference type="EMBL" id="GL377579">
    <property type="protein sequence ID" value="EFJ28520.1"/>
    <property type="molecule type" value="Genomic_DNA"/>
</dbReference>
<dbReference type="Gene3D" id="1.20.120.730">
    <property type="entry name" value="Sec23/Sec24 helical domain"/>
    <property type="match status" value="1"/>
</dbReference>
<dbReference type="GO" id="GO:0030127">
    <property type="term" value="C:COPII vesicle coat"/>
    <property type="evidence" value="ECO:0000318"/>
    <property type="project" value="GO_Central"/>
</dbReference>
<protein>
    <recommendedName>
        <fullName evidence="9">Protein transport protein SEC23</fullName>
    </recommendedName>
</protein>
<gene>
    <name evidence="15" type="ORF">SELMODRAFT_441225</name>
</gene>
<evidence type="ECO:0000256" key="10">
    <source>
        <dbReference type="SAM" id="MobiDB-lite"/>
    </source>
</evidence>
<comment type="function">
    <text evidence="9">Component of the coat protein complex II (COPII) which promotes the formation of transport vesicles from the endoplasmic reticulum (ER). The coat has two main functions, the physical deformation of the endoplasmic reticulum membrane into vesicles and the selection of cargo molecules.</text>
</comment>
<comment type="similarity">
    <text evidence="9">Belongs to the SEC23/SEC24 family. SEC23 subfamily.</text>
</comment>
<reference evidence="15 16" key="1">
    <citation type="journal article" date="2011" name="Science">
        <title>The Selaginella genome identifies genetic changes associated with the evolution of vascular plants.</title>
        <authorList>
            <person name="Banks J.A."/>
            <person name="Nishiyama T."/>
            <person name="Hasebe M."/>
            <person name="Bowman J.L."/>
            <person name="Gribskov M."/>
            <person name="dePamphilis C."/>
            <person name="Albert V.A."/>
            <person name="Aono N."/>
            <person name="Aoyama T."/>
            <person name="Ambrose B.A."/>
            <person name="Ashton N.W."/>
            <person name="Axtell M.J."/>
            <person name="Barker E."/>
            <person name="Barker M.S."/>
            <person name="Bennetzen J.L."/>
            <person name="Bonawitz N.D."/>
            <person name="Chapple C."/>
            <person name="Cheng C."/>
            <person name="Correa L.G."/>
            <person name="Dacre M."/>
            <person name="DeBarry J."/>
            <person name="Dreyer I."/>
            <person name="Elias M."/>
            <person name="Engstrom E.M."/>
            <person name="Estelle M."/>
            <person name="Feng L."/>
            <person name="Finet C."/>
            <person name="Floyd S.K."/>
            <person name="Frommer W.B."/>
            <person name="Fujita T."/>
            <person name="Gramzow L."/>
            <person name="Gutensohn M."/>
            <person name="Harholt J."/>
            <person name="Hattori M."/>
            <person name="Heyl A."/>
            <person name="Hirai T."/>
            <person name="Hiwatashi Y."/>
            <person name="Ishikawa M."/>
            <person name="Iwata M."/>
            <person name="Karol K.G."/>
            <person name="Koehler B."/>
            <person name="Kolukisaoglu U."/>
            <person name="Kubo M."/>
            <person name="Kurata T."/>
            <person name="Lalonde S."/>
            <person name="Li K."/>
            <person name="Li Y."/>
            <person name="Litt A."/>
            <person name="Lyons E."/>
            <person name="Manning G."/>
            <person name="Maruyama T."/>
            <person name="Michael T.P."/>
            <person name="Mikami K."/>
            <person name="Miyazaki S."/>
            <person name="Morinaga S."/>
            <person name="Murata T."/>
            <person name="Mueller-Roeber B."/>
            <person name="Nelson D.R."/>
            <person name="Obara M."/>
            <person name="Oguri Y."/>
            <person name="Olmstead R.G."/>
            <person name="Onodera N."/>
            <person name="Petersen B.L."/>
            <person name="Pils B."/>
            <person name="Prigge M."/>
            <person name="Rensing S.A."/>
            <person name="Riano-Pachon D.M."/>
            <person name="Roberts A.W."/>
            <person name="Sato Y."/>
            <person name="Scheller H.V."/>
            <person name="Schulz B."/>
            <person name="Schulz C."/>
            <person name="Shakirov E.V."/>
            <person name="Shibagaki N."/>
            <person name="Shinohara N."/>
            <person name="Shippen D.E."/>
            <person name="Soerensen I."/>
            <person name="Sotooka R."/>
            <person name="Sugimoto N."/>
            <person name="Sugita M."/>
            <person name="Sumikawa N."/>
            <person name="Tanurdzic M."/>
            <person name="Theissen G."/>
            <person name="Ulvskov P."/>
            <person name="Wakazuki S."/>
            <person name="Weng J.K."/>
            <person name="Willats W.W."/>
            <person name="Wipf D."/>
            <person name="Wolf P.G."/>
            <person name="Yang L."/>
            <person name="Zimmer A.D."/>
            <person name="Zhu Q."/>
            <person name="Mitros T."/>
            <person name="Hellsten U."/>
            <person name="Loque D."/>
            <person name="Otillar R."/>
            <person name="Salamov A."/>
            <person name="Schmutz J."/>
            <person name="Shapiro H."/>
            <person name="Lindquist E."/>
            <person name="Lucas S."/>
            <person name="Rokhsar D."/>
            <person name="Grigoriev I.V."/>
        </authorList>
    </citation>
    <scope>NUCLEOTIDE SEQUENCE [LARGE SCALE GENOMIC DNA]</scope>
</reference>
<evidence type="ECO:0000313" key="15">
    <source>
        <dbReference type="EMBL" id="EFJ28520.1"/>
    </source>
</evidence>
<dbReference type="GO" id="GO:0090110">
    <property type="term" value="P:COPII-coated vesicle cargo loading"/>
    <property type="evidence" value="ECO:0000318"/>
    <property type="project" value="GO_Central"/>
</dbReference>
<dbReference type="HOGENOM" id="CLU_013303_0_0_1"/>
<dbReference type="InterPro" id="IPR036180">
    <property type="entry name" value="Gelsolin-like_dom_sf"/>
</dbReference>
<dbReference type="InterPro" id="IPR029006">
    <property type="entry name" value="ADF-H/Gelsolin-like_dom_sf"/>
</dbReference>
<dbReference type="InterPro" id="IPR037364">
    <property type="entry name" value="Sec23"/>
</dbReference>
<dbReference type="SUPFAM" id="SSF82754">
    <property type="entry name" value="C-terminal, gelsolin-like domain of Sec23/24"/>
    <property type="match status" value="1"/>
</dbReference>
<evidence type="ECO:0000259" key="11">
    <source>
        <dbReference type="Pfam" id="PF04810"/>
    </source>
</evidence>
<evidence type="ECO:0000313" key="16">
    <source>
        <dbReference type="Proteomes" id="UP000001514"/>
    </source>
</evidence>
<keyword evidence="4 9" id="KW-0862">Zinc</keyword>
<dbReference type="InterPro" id="IPR006900">
    <property type="entry name" value="Sec23/24_helical_dom"/>
</dbReference>
<dbReference type="Pfam" id="PF04811">
    <property type="entry name" value="Sec23_trunk"/>
    <property type="match status" value="1"/>
</dbReference>
<keyword evidence="1 9" id="KW-0813">Transport</keyword>
<dbReference type="Pfam" id="PF04810">
    <property type="entry name" value="zf-Sec23_Sec24"/>
    <property type="match status" value="1"/>
</dbReference>
<evidence type="ECO:0000256" key="8">
    <source>
        <dbReference type="ARBA" id="ARBA00023329"/>
    </source>
</evidence>
<dbReference type="AlphaFoldDB" id="D8RHG0"/>
<evidence type="ECO:0000256" key="9">
    <source>
        <dbReference type="RuleBase" id="RU365030"/>
    </source>
</evidence>
<comment type="subcellular location">
    <subcellularLocation>
        <location evidence="9">Cytoplasmic vesicle</location>
        <location evidence="9">COPII-coated vesicle membrane</location>
        <topology evidence="9">Peripheral membrane protein</topology>
        <orientation evidence="9">Cytoplasmic side</orientation>
    </subcellularLocation>
    <subcellularLocation>
        <location evidence="9">Endoplasmic reticulum membrane</location>
        <topology evidence="9">Peripheral membrane protein</topology>
        <orientation evidence="9">Cytoplasmic side</orientation>
    </subcellularLocation>
</comment>
<keyword evidence="2 9" id="KW-0479">Metal-binding</keyword>
<dbReference type="FunCoup" id="D8RHG0">
    <property type="interactions" value="2103"/>
</dbReference>
<keyword evidence="7 9" id="KW-0472">Membrane</keyword>
<accession>D8RHG0</accession>
<dbReference type="eggNOG" id="KOG1986">
    <property type="taxonomic scope" value="Eukaryota"/>
</dbReference>
<feature type="domain" description="Sec23/Sec24 helical" evidence="13">
    <location>
        <begin position="510"/>
        <end position="603"/>
    </location>
</feature>
<feature type="compositionally biased region" description="Low complexity" evidence="10">
    <location>
        <begin position="1"/>
        <end position="18"/>
    </location>
</feature>
<dbReference type="InterPro" id="IPR036174">
    <property type="entry name" value="Znf_Sec23_Sec24_sf"/>
</dbReference>
<dbReference type="InterPro" id="IPR006895">
    <property type="entry name" value="Znf_Sec23_Sec24"/>
</dbReference>
<evidence type="ECO:0000259" key="14">
    <source>
        <dbReference type="Pfam" id="PF08033"/>
    </source>
</evidence>
<dbReference type="Gene3D" id="2.30.30.380">
    <property type="entry name" value="Zn-finger domain of Sec23/24"/>
    <property type="match status" value="1"/>
</dbReference>
<dbReference type="SUPFAM" id="SSF82919">
    <property type="entry name" value="Zn-finger domain of Sec23/24"/>
    <property type="match status" value="1"/>
</dbReference>